<evidence type="ECO:0000259" key="4">
    <source>
        <dbReference type="Pfam" id="PF01593"/>
    </source>
</evidence>
<protein>
    <recommendedName>
        <fullName evidence="3">Pyridine nucleotide-disulfide oxidoreductase domain-containing protein 2</fullName>
    </recommendedName>
</protein>
<dbReference type="PANTHER" id="PTHR10668:SF103">
    <property type="entry name" value="PYRIDINE NUCLEOTIDE-DISULFIDE OXIDOREDUCTASE DOMAIN-CONTAINING PROTEIN 2"/>
    <property type="match status" value="1"/>
</dbReference>
<evidence type="ECO:0000256" key="2">
    <source>
        <dbReference type="ARBA" id="ARBA00038825"/>
    </source>
</evidence>
<dbReference type="Proteomes" id="UP000263013">
    <property type="component" value="Chromosome"/>
</dbReference>
<comment type="function">
    <text evidence="1">Probable oxidoreductase that may play a role as regulator of mitochondrial function.</text>
</comment>
<proteinExistence type="predicted"/>
<dbReference type="PANTHER" id="PTHR10668">
    <property type="entry name" value="PHYTOENE DEHYDROGENASE"/>
    <property type="match status" value="1"/>
</dbReference>
<evidence type="ECO:0000256" key="3">
    <source>
        <dbReference type="ARBA" id="ARBA00040298"/>
    </source>
</evidence>
<evidence type="ECO:0000256" key="1">
    <source>
        <dbReference type="ARBA" id="ARBA00037217"/>
    </source>
</evidence>
<sequence>MSTAEIGLLRYHAPEMPDFDVAVVGAGHNALVTAAYLAQAGYRVGVFERRRVPGGAVSTIDYQGFRFDLGGSAHILIRLTPVVEELELYRYGLEYLELDPLFHASDARESWFVWRDPERTAAELDERYPGQGQAYRRFLRDWLPFAQAVKEAFLASPSPLNLGQKLLLGAGFRRDWQKRLPQILRPYGDVAREYFSEERVRAPLVWMAAQSGPPPSDPLSAPFLLWHPLYHVGGVARPRGGSGGLSLALVRAIEAKGGKVHLSSPVAGIVLEGRRAVGLRLEDGQSVSARAVVAGAHIQKTLALLPAEQTPEVAKGLRVGNGFGFVLRLGLSEKLSYQTHPGPEARIGLGLLITDELQLSRAYGDYLAGEPTRDPPLIAMSFSAVDETLAPPGGETLWLWAQYYPHKLASGTWETRAMEAREGVIRSFERFDPGIRRKIVAELVQTPLWLEQEFAMPAGNVMHLEMTPDQMFIFRPWLGAHEYRFPGLKGLYLTGASTHPGGGIMGASGRNAARVLLRDLSRNRV</sequence>
<name>A0ABN5LZT7_9DEIN</name>
<feature type="domain" description="Amine oxidase" evidence="4">
    <location>
        <begin position="31"/>
        <end position="517"/>
    </location>
</feature>
<comment type="subunit">
    <text evidence="2">Interacts with COX5B; this interaction may contribute to localize PYROXD2 to the inner face of the inner mitochondrial membrane.</text>
</comment>
<keyword evidence="6" id="KW-1185">Reference proteome</keyword>
<accession>A0ABN5LZT7</accession>
<evidence type="ECO:0000313" key="5">
    <source>
        <dbReference type="EMBL" id="AWR87706.1"/>
    </source>
</evidence>
<dbReference type="SUPFAM" id="SSF51905">
    <property type="entry name" value="FAD/NAD(P)-binding domain"/>
    <property type="match status" value="1"/>
</dbReference>
<organism evidence="5 6">
    <name type="scientific">Meiothermus taiwanensis WR-220</name>
    <dbReference type="NCBI Taxonomy" id="1339250"/>
    <lineage>
        <taxon>Bacteria</taxon>
        <taxon>Thermotogati</taxon>
        <taxon>Deinococcota</taxon>
        <taxon>Deinococci</taxon>
        <taxon>Thermales</taxon>
        <taxon>Thermaceae</taxon>
        <taxon>Meiothermus</taxon>
    </lineage>
</organism>
<evidence type="ECO:0000313" key="6">
    <source>
        <dbReference type="Proteomes" id="UP000263013"/>
    </source>
</evidence>
<gene>
    <name evidence="5" type="ORF">Mtai_v1c24780</name>
</gene>
<dbReference type="EMBL" id="CP021130">
    <property type="protein sequence ID" value="AWR87706.1"/>
    <property type="molecule type" value="Genomic_DNA"/>
</dbReference>
<dbReference type="Gene3D" id="3.50.50.60">
    <property type="entry name" value="FAD/NAD(P)-binding domain"/>
    <property type="match status" value="2"/>
</dbReference>
<dbReference type="InterPro" id="IPR036188">
    <property type="entry name" value="FAD/NAD-bd_sf"/>
</dbReference>
<dbReference type="Pfam" id="PF01593">
    <property type="entry name" value="Amino_oxidase"/>
    <property type="match status" value="1"/>
</dbReference>
<dbReference type="InterPro" id="IPR002937">
    <property type="entry name" value="Amino_oxidase"/>
</dbReference>
<reference evidence="5 6" key="1">
    <citation type="submission" date="2017-05" db="EMBL/GenBank/DDBJ databases">
        <title>Complete genome sequence of Meiothermus taiwanensis WR-220.</title>
        <authorList>
            <person name="Wu W.-L."/>
            <person name="Lo W.-S."/>
            <person name="Kuo C.-H."/>
            <person name="Wu S.-H."/>
        </authorList>
    </citation>
    <scope>NUCLEOTIDE SEQUENCE [LARGE SCALE GENOMIC DNA]</scope>
    <source>
        <strain evidence="5 6">WR-220</strain>
    </source>
</reference>